<dbReference type="EMBL" id="BARW01003667">
    <property type="protein sequence ID" value="GAI69798.1"/>
    <property type="molecule type" value="Genomic_DNA"/>
</dbReference>
<gene>
    <name evidence="1" type="ORF">S12H4_09160</name>
</gene>
<comment type="caution">
    <text evidence="1">The sequence shown here is derived from an EMBL/GenBank/DDBJ whole genome shotgun (WGS) entry which is preliminary data.</text>
</comment>
<organism evidence="1">
    <name type="scientific">marine sediment metagenome</name>
    <dbReference type="NCBI Taxonomy" id="412755"/>
    <lineage>
        <taxon>unclassified sequences</taxon>
        <taxon>metagenomes</taxon>
        <taxon>ecological metagenomes</taxon>
    </lineage>
</organism>
<sequence length="103" mass="11358">GLNGSGSVVFFYFDWVGNSGWSFIPFTKDNKSGKGEIMFRQILPQEQVQPLVVQAPLGQITAQSFTTVISVIMVVWTGTFVLSQVIKVVKGEEVEKPPILLVK</sequence>
<feature type="non-terminal residue" evidence="1">
    <location>
        <position position="1"/>
    </location>
</feature>
<protein>
    <submittedName>
        <fullName evidence="1">Uncharacterized protein</fullName>
    </submittedName>
</protein>
<proteinExistence type="predicted"/>
<accession>X1QNH0</accession>
<name>X1QNH0_9ZZZZ</name>
<reference evidence="1" key="1">
    <citation type="journal article" date="2014" name="Front. Microbiol.">
        <title>High frequency of phylogenetically diverse reductive dehalogenase-homologous genes in deep subseafloor sedimentary metagenomes.</title>
        <authorList>
            <person name="Kawai M."/>
            <person name="Futagami T."/>
            <person name="Toyoda A."/>
            <person name="Takaki Y."/>
            <person name="Nishi S."/>
            <person name="Hori S."/>
            <person name="Arai W."/>
            <person name="Tsubouchi T."/>
            <person name="Morono Y."/>
            <person name="Uchiyama I."/>
            <person name="Ito T."/>
            <person name="Fujiyama A."/>
            <person name="Inagaki F."/>
            <person name="Takami H."/>
        </authorList>
    </citation>
    <scope>NUCLEOTIDE SEQUENCE</scope>
    <source>
        <strain evidence="1">Expedition CK06-06</strain>
    </source>
</reference>
<dbReference type="AlphaFoldDB" id="X1QNH0"/>
<evidence type="ECO:0000313" key="1">
    <source>
        <dbReference type="EMBL" id="GAI69798.1"/>
    </source>
</evidence>